<dbReference type="Proteomes" id="UP001516400">
    <property type="component" value="Unassembled WGS sequence"/>
</dbReference>
<reference evidence="3 4" key="1">
    <citation type="journal article" date="2021" name="BMC Biol.">
        <title>Horizontally acquired antibacterial genes associated with adaptive radiation of ladybird beetles.</title>
        <authorList>
            <person name="Li H.S."/>
            <person name="Tang X.F."/>
            <person name="Huang Y.H."/>
            <person name="Xu Z.Y."/>
            <person name="Chen M.L."/>
            <person name="Du X.Y."/>
            <person name="Qiu B.Y."/>
            <person name="Chen P.T."/>
            <person name="Zhang W."/>
            <person name="Slipinski A."/>
            <person name="Escalona H.E."/>
            <person name="Waterhouse R.M."/>
            <person name="Zwick A."/>
            <person name="Pang H."/>
        </authorList>
    </citation>
    <scope>NUCLEOTIDE SEQUENCE [LARGE SCALE GENOMIC DNA]</scope>
    <source>
        <strain evidence="3">SYSU2018</strain>
    </source>
</reference>
<evidence type="ECO:0000256" key="1">
    <source>
        <dbReference type="SAM" id="Phobius"/>
    </source>
</evidence>
<evidence type="ECO:0000313" key="3">
    <source>
        <dbReference type="EMBL" id="KAL3285843.1"/>
    </source>
</evidence>
<feature type="transmembrane region" description="Helical" evidence="1">
    <location>
        <begin position="133"/>
        <end position="154"/>
    </location>
</feature>
<keyword evidence="2" id="KW-0732">Signal</keyword>
<keyword evidence="1" id="KW-0472">Membrane</keyword>
<accession>A0ABD2P4Q4</accession>
<feature type="signal peptide" evidence="2">
    <location>
        <begin position="1"/>
        <end position="19"/>
    </location>
</feature>
<gene>
    <name evidence="3" type="ORF">HHI36_000363</name>
</gene>
<comment type="caution">
    <text evidence="3">The sequence shown here is derived from an EMBL/GenBank/DDBJ whole genome shotgun (WGS) entry which is preliminary data.</text>
</comment>
<feature type="chain" id="PRO_5044882340" evidence="2">
    <location>
        <begin position="20"/>
        <end position="194"/>
    </location>
</feature>
<evidence type="ECO:0000256" key="2">
    <source>
        <dbReference type="SAM" id="SignalP"/>
    </source>
</evidence>
<protein>
    <submittedName>
        <fullName evidence="3">Uncharacterized protein</fullName>
    </submittedName>
</protein>
<dbReference type="AlphaFoldDB" id="A0ABD2P4Q4"/>
<proteinExistence type="predicted"/>
<organism evidence="3 4">
    <name type="scientific">Cryptolaemus montrouzieri</name>
    <dbReference type="NCBI Taxonomy" id="559131"/>
    <lineage>
        <taxon>Eukaryota</taxon>
        <taxon>Metazoa</taxon>
        <taxon>Ecdysozoa</taxon>
        <taxon>Arthropoda</taxon>
        <taxon>Hexapoda</taxon>
        <taxon>Insecta</taxon>
        <taxon>Pterygota</taxon>
        <taxon>Neoptera</taxon>
        <taxon>Endopterygota</taxon>
        <taxon>Coleoptera</taxon>
        <taxon>Polyphaga</taxon>
        <taxon>Cucujiformia</taxon>
        <taxon>Coccinelloidea</taxon>
        <taxon>Coccinellidae</taxon>
        <taxon>Scymninae</taxon>
        <taxon>Scymnini</taxon>
        <taxon>Cryptolaemus</taxon>
    </lineage>
</organism>
<dbReference type="EMBL" id="JABFTP020000185">
    <property type="protein sequence ID" value="KAL3285843.1"/>
    <property type="molecule type" value="Genomic_DNA"/>
</dbReference>
<keyword evidence="1" id="KW-1133">Transmembrane helix</keyword>
<name>A0ABD2P4Q4_9CUCU</name>
<evidence type="ECO:0000313" key="4">
    <source>
        <dbReference type="Proteomes" id="UP001516400"/>
    </source>
</evidence>
<sequence>MFVLKLVVLLSITTSFVICEDVFSLLPKKFELDDPEECNNGIFCKISVALTPYNSSTRPESWSKIEDMKRDYHYFRHDKLLHGRCFRKKHSKSLEDIVKDEYATKYRNESLKGNVETYVCMEKGRLLLDDIDYWDLFFISIGIIYVVFMVIATAYTYSAEHQKDNFFIKFLSIFSIIKIWGELRKPIKMRIFKI</sequence>
<keyword evidence="4" id="KW-1185">Reference proteome</keyword>
<keyword evidence="1" id="KW-0812">Transmembrane</keyword>